<dbReference type="EMBL" id="MU268147">
    <property type="protein sequence ID" value="KAH7905664.1"/>
    <property type="molecule type" value="Genomic_DNA"/>
</dbReference>
<keyword evidence="2" id="KW-1185">Reference proteome</keyword>
<evidence type="ECO:0000313" key="2">
    <source>
        <dbReference type="Proteomes" id="UP000790377"/>
    </source>
</evidence>
<reference evidence="1" key="1">
    <citation type="journal article" date="2021" name="New Phytol.">
        <title>Evolutionary innovations through gain and loss of genes in the ectomycorrhizal Boletales.</title>
        <authorList>
            <person name="Wu G."/>
            <person name="Miyauchi S."/>
            <person name="Morin E."/>
            <person name="Kuo A."/>
            <person name="Drula E."/>
            <person name="Varga T."/>
            <person name="Kohler A."/>
            <person name="Feng B."/>
            <person name="Cao Y."/>
            <person name="Lipzen A."/>
            <person name="Daum C."/>
            <person name="Hundley H."/>
            <person name="Pangilinan J."/>
            <person name="Johnson J."/>
            <person name="Barry K."/>
            <person name="LaButti K."/>
            <person name="Ng V."/>
            <person name="Ahrendt S."/>
            <person name="Min B."/>
            <person name="Choi I.G."/>
            <person name="Park H."/>
            <person name="Plett J.M."/>
            <person name="Magnuson J."/>
            <person name="Spatafora J.W."/>
            <person name="Nagy L.G."/>
            <person name="Henrissat B."/>
            <person name="Grigoriev I.V."/>
            <person name="Yang Z.L."/>
            <person name="Xu J."/>
            <person name="Martin F.M."/>
        </authorList>
    </citation>
    <scope>NUCLEOTIDE SEQUENCE</scope>
    <source>
        <strain evidence="1">ATCC 28755</strain>
    </source>
</reference>
<evidence type="ECO:0000313" key="1">
    <source>
        <dbReference type="EMBL" id="KAH7905664.1"/>
    </source>
</evidence>
<proteinExistence type="predicted"/>
<accession>A0ACB7ZWZ4</accession>
<comment type="caution">
    <text evidence="1">The sequence shown here is derived from an EMBL/GenBank/DDBJ whole genome shotgun (WGS) entry which is preliminary data.</text>
</comment>
<name>A0ACB7ZWZ4_9AGAM</name>
<protein>
    <submittedName>
        <fullName evidence="1">Uncharacterized protein</fullName>
    </submittedName>
</protein>
<sequence length="311" mass="34249">MQLQTILADFRAEFRVTSGHVTDVQLGDVDPDIPLEYSGATIAHQQNLAEINHDSVKDDSTITAGRQDDKVNSAGSSVAHEVHEPAIYLKHFVRKSGRLTYAWFEIVSPNTISEPPAFLTFEPIQVGDLFIHRNGANISFWVRAQSPSQLPHWQPIVIGESGTLNEDLAQRILTLLPDGTPSWLLPATLESSATHAQDGSRFMPHTGWWGALGQELSRGGSLRMLVNLPMGLVRLRDCKLTRVPPPKEALTMMISPSTTGPSSGTRANTLTAYLALTVKTQGAPTTRSSSYPDKRRQPRHPSDQPPPRTRR</sequence>
<dbReference type="Proteomes" id="UP000790377">
    <property type="component" value="Unassembled WGS sequence"/>
</dbReference>
<gene>
    <name evidence="1" type="ORF">BJ138DRAFT_1105806</name>
</gene>
<organism evidence="1 2">
    <name type="scientific">Hygrophoropsis aurantiaca</name>
    <dbReference type="NCBI Taxonomy" id="72124"/>
    <lineage>
        <taxon>Eukaryota</taxon>
        <taxon>Fungi</taxon>
        <taxon>Dikarya</taxon>
        <taxon>Basidiomycota</taxon>
        <taxon>Agaricomycotina</taxon>
        <taxon>Agaricomycetes</taxon>
        <taxon>Agaricomycetidae</taxon>
        <taxon>Boletales</taxon>
        <taxon>Coniophorineae</taxon>
        <taxon>Hygrophoropsidaceae</taxon>
        <taxon>Hygrophoropsis</taxon>
    </lineage>
</organism>